<dbReference type="EMBL" id="PVXQ01000006">
    <property type="protein sequence ID" value="PRR83542.1"/>
    <property type="molecule type" value="Genomic_DNA"/>
</dbReference>
<organism evidence="3 4">
    <name type="scientific">Clostridium vincentii</name>
    <dbReference type="NCBI Taxonomy" id="52704"/>
    <lineage>
        <taxon>Bacteria</taxon>
        <taxon>Bacillati</taxon>
        <taxon>Bacillota</taxon>
        <taxon>Clostridia</taxon>
        <taxon>Eubacteriales</taxon>
        <taxon>Clostridiaceae</taxon>
        <taxon>Clostridium</taxon>
    </lineage>
</organism>
<evidence type="ECO:0000313" key="3">
    <source>
        <dbReference type="EMBL" id="PRR83542.1"/>
    </source>
</evidence>
<evidence type="ECO:0000256" key="1">
    <source>
        <dbReference type="ARBA" id="ARBA00022980"/>
    </source>
</evidence>
<dbReference type="GO" id="GO:0005840">
    <property type="term" value="C:ribosome"/>
    <property type="evidence" value="ECO:0007669"/>
    <property type="project" value="UniProtKB-KW"/>
</dbReference>
<keyword evidence="4" id="KW-1185">Reference proteome</keyword>
<dbReference type="Gene3D" id="2.30.30.30">
    <property type="match status" value="1"/>
</dbReference>
<keyword evidence="1" id="KW-0689">Ribosomal protein</keyword>
<dbReference type="InterPro" id="IPR008991">
    <property type="entry name" value="Translation_prot_SH3-like_sf"/>
</dbReference>
<dbReference type="InterPro" id="IPR014722">
    <property type="entry name" value="Rib_uL2_dom2"/>
</dbReference>
<dbReference type="GO" id="GO:1990904">
    <property type="term" value="C:ribonucleoprotein complex"/>
    <property type="evidence" value="ECO:0007669"/>
    <property type="project" value="UniProtKB-KW"/>
</dbReference>
<dbReference type="SUPFAM" id="SSF50104">
    <property type="entry name" value="Translation proteins SH3-like domain"/>
    <property type="match status" value="1"/>
</dbReference>
<dbReference type="InterPro" id="IPR041985">
    <property type="entry name" value="Ribosomal_eL14_KOW"/>
</dbReference>
<proteinExistence type="predicted"/>
<name>A0A2T0BIB0_9CLOT</name>
<sequence>MQNNDLIGKVVLSKAGRDKNHLYVVIRQIDNEYVLLSNGITKTMGNPKKKKVKHLNFLYAVDDEIKEAIAKSDKGTDLKIKRFIKLKNIVKED</sequence>
<reference evidence="3 4" key="1">
    <citation type="submission" date="2018-03" db="EMBL/GenBank/DDBJ databases">
        <title>Genome sequence of Clostridium vincentii DSM 10228.</title>
        <authorList>
            <person name="Poehlein A."/>
            <person name="Daniel R."/>
        </authorList>
    </citation>
    <scope>NUCLEOTIDE SEQUENCE [LARGE SCALE GENOMIC DNA]</scope>
    <source>
        <strain evidence="3 4">DSM 10228</strain>
    </source>
</reference>
<accession>A0A2T0BIB0</accession>
<dbReference type="CDD" id="cd06088">
    <property type="entry name" value="KOW_RPL14"/>
    <property type="match status" value="1"/>
</dbReference>
<dbReference type="RefSeq" id="WP_106058824.1">
    <property type="nucleotide sequence ID" value="NZ_PVXQ01000006.1"/>
</dbReference>
<dbReference type="OrthoDB" id="1683515at2"/>
<protein>
    <recommendedName>
        <fullName evidence="5">50S ribosomal protein L14e</fullName>
    </recommendedName>
</protein>
<evidence type="ECO:0008006" key="5">
    <source>
        <dbReference type="Google" id="ProtNLM"/>
    </source>
</evidence>
<keyword evidence="2" id="KW-0687">Ribonucleoprotein</keyword>
<evidence type="ECO:0000256" key="2">
    <source>
        <dbReference type="ARBA" id="ARBA00023274"/>
    </source>
</evidence>
<dbReference type="Proteomes" id="UP000239471">
    <property type="component" value="Unassembled WGS sequence"/>
</dbReference>
<gene>
    <name evidence="3" type="ORF">CLVI_07920</name>
</gene>
<comment type="caution">
    <text evidence="3">The sequence shown here is derived from an EMBL/GenBank/DDBJ whole genome shotgun (WGS) entry which is preliminary data.</text>
</comment>
<dbReference type="AlphaFoldDB" id="A0A2T0BIB0"/>
<evidence type="ECO:0000313" key="4">
    <source>
        <dbReference type="Proteomes" id="UP000239471"/>
    </source>
</evidence>